<sequence>MNLKLIACKVLCRELSYLTAQSPNFIDASYLRQGLHNTPEKLRDILQREIDCIDAGTDYHTAAFEDGRDFDAILLGYGLCSRGICGIRSKKYPIVVPRAHDCATLFLGSKEWYRDYFDSNGGVYWFTPGWIENAVMPSEENLRWMRRIYAEEYGEENADFLIKTTYGWQQRYSTCAYVEWNALANEQHKAFALKSSRAFGWKFDRLEGDSSLLEDFLAGRWDEERFLCVPPNHTIEASYQDNILRTVEQNEPDRKEQPV</sequence>
<dbReference type="InterPro" id="IPR012437">
    <property type="entry name" value="DUF1638"/>
</dbReference>
<feature type="domain" description="DUF1638" evidence="1">
    <location>
        <begin position="31"/>
        <end position="217"/>
    </location>
</feature>
<proteinExistence type="predicted"/>
<dbReference type="Proteomes" id="UP000824111">
    <property type="component" value="Unassembled WGS sequence"/>
</dbReference>
<dbReference type="EMBL" id="DVND01000121">
    <property type="protein sequence ID" value="HIU48621.1"/>
    <property type="molecule type" value="Genomic_DNA"/>
</dbReference>
<evidence type="ECO:0000313" key="2">
    <source>
        <dbReference type="EMBL" id="HIU48621.1"/>
    </source>
</evidence>
<accession>A0A9D1S6E4</accession>
<comment type="caution">
    <text evidence="2">The sequence shown here is derived from an EMBL/GenBank/DDBJ whole genome shotgun (WGS) entry which is preliminary data.</text>
</comment>
<reference evidence="2" key="2">
    <citation type="journal article" date="2021" name="PeerJ">
        <title>Extensive microbial diversity within the chicken gut microbiome revealed by metagenomics and culture.</title>
        <authorList>
            <person name="Gilroy R."/>
            <person name="Ravi A."/>
            <person name="Getino M."/>
            <person name="Pursley I."/>
            <person name="Horton D.L."/>
            <person name="Alikhan N.F."/>
            <person name="Baker D."/>
            <person name="Gharbi K."/>
            <person name="Hall N."/>
            <person name="Watson M."/>
            <person name="Adriaenssens E.M."/>
            <person name="Foster-Nyarko E."/>
            <person name="Jarju S."/>
            <person name="Secka A."/>
            <person name="Antonio M."/>
            <person name="Oren A."/>
            <person name="Chaudhuri R.R."/>
            <person name="La Ragione R."/>
            <person name="Hildebrand F."/>
            <person name="Pallen M.J."/>
        </authorList>
    </citation>
    <scope>NUCLEOTIDE SEQUENCE</scope>
    <source>
        <strain evidence="2">ChiSjej4B22-9803</strain>
    </source>
</reference>
<organism evidence="2 3">
    <name type="scientific">Candidatus Avimonoglobus intestinipullorum</name>
    <dbReference type="NCBI Taxonomy" id="2840699"/>
    <lineage>
        <taxon>Bacteria</taxon>
        <taxon>Bacillati</taxon>
        <taxon>Bacillota</taxon>
        <taxon>Clostridia</taxon>
        <taxon>Eubacteriales</taxon>
        <taxon>Candidatus Avimonoglobus</taxon>
    </lineage>
</organism>
<evidence type="ECO:0000259" key="1">
    <source>
        <dbReference type="Pfam" id="PF07796"/>
    </source>
</evidence>
<gene>
    <name evidence="2" type="ORF">IAB04_04605</name>
</gene>
<dbReference type="AlphaFoldDB" id="A0A9D1S6E4"/>
<protein>
    <submittedName>
        <fullName evidence="2">DUF1638 domain-containing protein</fullName>
    </submittedName>
</protein>
<reference evidence="2" key="1">
    <citation type="submission" date="2020-10" db="EMBL/GenBank/DDBJ databases">
        <authorList>
            <person name="Gilroy R."/>
        </authorList>
    </citation>
    <scope>NUCLEOTIDE SEQUENCE</scope>
    <source>
        <strain evidence="2">ChiSjej4B22-9803</strain>
    </source>
</reference>
<name>A0A9D1S6E4_9FIRM</name>
<dbReference type="Pfam" id="PF07796">
    <property type="entry name" value="DUF1638"/>
    <property type="match status" value="1"/>
</dbReference>
<evidence type="ECO:0000313" key="3">
    <source>
        <dbReference type="Proteomes" id="UP000824111"/>
    </source>
</evidence>